<evidence type="ECO:0000259" key="6">
    <source>
        <dbReference type="PROSITE" id="PS51481"/>
    </source>
</evidence>
<feature type="domain" description="DhaK" evidence="6">
    <location>
        <begin position="7"/>
        <end position="330"/>
    </location>
</feature>
<gene>
    <name evidence="7" type="primary">dak</name>
    <name evidence="7" type="ORF">Ade02nite_43030</name>
</gene>
<name>A0ABQ3Y6P4_9ACTN</name>
<dbReference type="RefSeq" id="WP_203766438.1">
    <property type="nucleotide sequence ID" value="NZ_BAAABO010000016.1"/>
</dbReference>
<dbReference type="EMBL" id="BOMI01000082">
    <property type="protein sequence ID" value="GID75662.1"/>
    <property type="molecule type" value="Genomic_DNA"/>
</dbReference>
<dbReference type="Pfam" id="PF02733">
    <property type="entry name" value="Dak1"/>
    <property type="match status" value="1"/>
</dbReference>
<organism evidence="7 8">
    <name type="scientific">Paractinoplanes deccanensis</name>
    <dbReference type="NCBI Taxonomy" id="113561"/>
    <lineage>
        <taxon>Bacteria</taxon>
        <taxon>Bacillati</taxon>
        <taxon>Actinomycetota</taxon>
        <taxon>Actinomycetes</taxon>
        <taxon>Micromonosporales</taxon>
        <taxon>Micromonosporaceae</taxon>
        <taxon>Paractinoplanes</taxon>
    </lineage>
</organism>
<dbReference type="Gene3D" id="1.25.40.340">
    <property type="match status" value="1"/>
</dbReference>
<keyword evidence="2" id="KW-0547">Nucleotide-binding</keyword>
<dbReference type="GO" id="GO:0016301">
    <property type="term" value="F:kinase activity"/>
    <property type="evidence" value="ECO:0007669"/>
    <property type="project" value="UniProtKB-KW"/>
</dbReference>
<keyword evidence="1" id="KW-0808">Transferase</keyword>
<evidence type="ECO:0000313" key="7">
    <source>
        <dbReference type="EMBL" id="GID75662.1"/>
    </source>
</evidence>
<evidence type="ECO:0000256" key="3">
    <source>
        <dbReference type="ARBA" id="ARBA00022777"/>
    </source>
</evidence>
<dbReference type="InterPro" id="IPR004007">
    <property type="entry name" value="DhaL_dom"/>
</dbReference>
<dbReference type="InterPro" id="IPR036117">
    <property type="entry name" value="DhaL_dom_sf"/>
</dbReference>
<protein>
    <submittedName>
        <fullName evidence="7">Dihydroxyacetone kinase</fullName>
    </submittedName>
</protein>
<evidence type="ECO:0000256" key="1">
    <source>
        <dbReference type="ARBA" id="ARBA00022679"/>
    </source>
</evidence>
<dbReference type="InterPro" id="IPR004006">
    <property type="entry name" value="DhaK_dom"/>
</dbReference>
<evidence type="ECO:0000313" key="8">
    <source>
        <dbReference type="Proteomes" id="UP000609879"/>
    </source>
</evidence>
<proteinExistence type="predicted"/>
<dbReference type="PANTHER" id="PTHR28629:SF4">
    <property type="entry name" value="TRIOKINASE_FMN CYCLASE"/>
    <property type="match status" value="1"/>
</dbReference>
<dbReference type="SMART" id="SM01120">
    <property type="entry name" value="Dak2"/>
    <property type="match status" value="1"/>
</dbReference>
<dbReference type="Gene3D" id="3.30.1180.20">
    <property type="entry name" value="Dihydroxyacetone kinase, domain 2"/>
    <property type="match status" value="1"/>
</dbReference>
<dbReference type="PANTHER" id="PTHR28629">
    <property type="entry name" value="TRIOKINASE/FMN CYCLASE"/>
    <property type="match status" value="1"/>
</dbReference>
<keyword evidence="4" id="KW-0067">ATP-binding</keyword>
<reference evidence="7 8" key="1">
    <citation type="submission" date="2021-01" db="EMBL/GenBank/DDBJ databases">
        <title>Whole genome shotgun sequence of Actinoplanes deccanensis NBRC 13994.</title>
        <authorList>
            <person name="Komaki H."/>
            <person name="Tamura T."/>
        </authorList>
    </citation>
    <scope>NUCLEOTIDE SEQUENCE [LARGE SCALE GENOMIC DNA]</scope>
    <source>
        <strain evidence="7 8">NBRC 13994</strain>
    </source>
</reference>
<dbReference type="Pfam" id="PF02734">
    <property type="entry name" value="Dak2"/>
    <property type="match status" value="1"/>
</dbReference>
<keyword evidence="3 7" id="KW-0418">Kinase</keyword>
<keyword evidence="8" id="KW-1185">Reference proteome</keyword>
<dbReference type="SUPFAM" id="SSF101473">
    <property type="entry name" value="DhaL-like"/>
    <property type="match status" value="1"/>
</dbReference>
<dbReference type="PROSITE" id="PS51480">
    <property type="entry name" value="DHAL"/>
    <property type="match status" value="1"/>
</dbReference>
<dbReference type="SUPFAM" id="SSF82549">
    <property type="entry name" value="DAK1/DegV-like"/>
    <property type="match status" value="1"/>
</dbReference>
<accession>A0ABQ3Y6P4</accession>
<dbReference type="NCBIfam" id="NF011049">
    <property type="entry name" value="PRK14479.1"/>
    <property type="match status" value="1"/>
</dbReference>
<evidence type="ECO:0000259" key="5">
    <source>
        <dbReference type="PROSITE" id="PS51480"/>
    </source>
</evidence>
<dbReference type="Proteomes" id="UP000609879">
    <property type="component" value="Unassembled WGS sequence"/>
</dbReference>
<evidence type="ECO:0000256" key="4">
    <source>
        <dbReference type="ARBA" id="ARBA00022840"/>
    </source>
</evidence>
<comment type="caution">
    <text evidence="7">The sequence shown here is derived from an EMBL/GenBank/DDBJ whole genome shotgun (WGS) entry which is preliminary data.</text>
</comment>
<feature type="domain" description="DhaL" evidence="5">
    <location>
        <begin position="359"/>
        <end position="559"/>
    </location>
</feature>
<dbReference type="InterPro" id="IPR050861">
    <property type="entry name" value="Dihydroxyacetone_Kinase"/>
</dbReference>
<dbReference type="Gene3D" id="3.40.50.10440">
    <property type="entry name" value="Dihydroxyacetone kinase, domain 1"/>
    <property type="match status" value="1"/>
</dbReference>
<sequence length="563" mass="55933">MKKLINDPADVVAEALDGLTRTAAPVARLDGSVTAIRADVGELRAAGRVALVSGGGAGHEPAHAGYVGAGMLTAAVSGEVFTSPSVDAVLDAIRAAATPGGVLLIVKNYTGDRLNFGLAAELARAEGIETATVVVGDDVAVAASNGAGRRGLAGTVLVHKAAGAAAAAGRPLADVAAVAQRVADAVGTMGVALSACTVPAAGQPGFLLDGDEVEWGLGIHGEPGIERGAILPVRETVARLAQAILTDRGAGAGARVVAMVNGLGATPPMELSIMAGAVARDLAERGITVERLWAGNFLTALDMAGASLTLLPVDDELLALLDAPAAAPAWPAVASRPGPVTIPAPDAERAPTGELAVTDPLRRALEAVAETLISARDELTELDREVGDGDLGISLARGAAAILAEGPAYPGADGPGAVLRAASATVRRSVGGTSGPLYAVLLLRAAACLPGPTGAPADWAAAFRAGVAGVREIGDAAVGDRTMVDALQPAADAFAGSLAAGHDWRFALDAAVEAARVGADATAQVRARLGRSSYLGDRVLGRPDPGAVAVARWLGAVASTLRS</sequence>
<dbReference type="PROSITE" id="PS51481">
    <property type="entry name" value="DHAK"/>
    <property type="match status" value="1"/>
</dbReference>
<evidence type="ECO:0000256" key="2">
    <source>
        <dbReference type="ARBA" id="ARBA00022741"/>
    </source>
</evidence>